<evidence type="ECO:0000313" key="1">
    <source>
        <dbReference type="EMBL" id="VDD98043.1"/>
    </source>
</evidence>
<evidence type="ECO:0000313" key="3">
    <source>
        <dbReference type="WBParaSite" id="EVEC_0001366701-mRNA-1"/>
    </source>
</evidence>
<reference evidence="1 2" key="2">
    <citation type="submission" date="2018-10" db="EMBL/GenBank/DDBJ databases">
        <authorList>
            <consortium name="Pathogen Informatics"/>
        </authorList>
    </citation>
    <scope>NUCLEOTIDE SEQUENCE [LARGE SCALE GENOMIC DNA]</scope>
</reference>
<dbReference type="WBParaSite" id="EVEC_0001366701-mRNA-1">
    <property type="protein sequence ID" value="EVEC_0001366701-mRNA-1"/>
    <property type="gene ID" value="EVEC_0001366701"/>
</dbReference>
<protein>
    <submittedName>
        <fullName evidence="3">SERPIN domain-containing protein</fullName>
    </submittedName>
</protein>
<keyword evidence="2" id="KW-1185">Reference proteome</keyword>
<dbReference type="AlphaFoldDB" id="A0A0N4VRJ8"/>
<name>A0A0N4VRJ8_ENTVE</name>
<gene>
    <name evidence="1" type="ORF">EVEC_LOCUS12794</name>
</gene>
<organism evidence="3">
    <name type="scientific">Enterobius vermicularis</name>
    <name type="common">Human pinworm</name>
    <dbReference type="NCBI Taxonomy" id="51028"/>
    <lineage>
        <taxon>Eukaryota</taxon>
        <taxon>Metazoa</taxon>
        <taxon>Ecdysozoa</taxon>
        <taxon>Nematoda</taxon>
        <taxon>Chromadorea</taxon>
        <taxon>Rhabditida</taxon>
        <taxon>Spirurina</taxon>
        <taxon>Oxyuridomorpha</taxon>
        <taxon>Oxyuroidea</taxon>
        <taxon>Oxyuridae</taxon>
        <taxon>Enterobius</taxon>
    </lineage>
</organism>
<dbReference type="Gene3D" id="3.40.630.30">
    <property type="match status" value="1"/>
</dbReference>
<evidence type="ECO:0000313" key="2">
    <source>
        <dbReference type="Proteomes" id="UP000274131"/>
    </source>
</evidence>
<dbReference type="OrthoDB" id="41532at2759"/>
<proteinExistence type="predicted"/>
<accession>A0A0N4VRJ8</accession>
<dbReference type="EMBL" id="UXUI01017078">
    <property type="protein sequence ID" value="VDD98043.1"/>
    <property type="molecule type" value="Genomic_DNA"/>
</dbReference>
<reference evidence="3" key="1">
    <citation type="submission" date="2017-02" db="UniProtKB">
        <authorList>
            <consortium name="WormBaseParasite"/>
        </authorList>
    </citation>
    <scope>IDENTIFICATION</scope>
</reference>
<dbReference type="Proteomes" id="UP000274131">
    <property type="component" value="Unassembled WGS sequence"/>
</dbReference>
<sequence>MENVNFGNLKPSLITKADTADVLNFIFTDFIFNEPHVAAVKFEPKNAATIFKGDLKAAIKSKLSHVLRNQNMKIVALRLAYTLH</sequence>